<dbReference type="VEuPathDB" id="FungiDB:ATCC64974_71210"/>
<comment type="caution">
    <text evidence="2">The sequence shown here is derived from an EMBL/GenBank/DDBJ whole genome shotgun (WGS) entry which is preliminary data.</text>
</comment>
<dbReference type="VEuPathDB" id="FungiDB:ASPNIDRAFT2_1026798"/>
<dbReference type="EMBL" id="NKJJ02000008">
    <property type="protein sequence ID" value="TPR10092.1"/>
    <property type="molecule type" value="Genomic_DNA"/>
</dbReference>
<organism evidence="2 3">
    <name type="scientific">Aspergillus niger</name>
    <dbReference type="NCBI Taxonomy" id="5061"/>
    <lineage>
        <taxon>Eukaryota</taxon>
        <taxon>Fungi</taxon>
        <taxon>Dikarya</taxon>
        <taxon>Ascomycota</taxon>
        <taxon>Pezizomycotina</taxon>
        <taxon>Eurotiomycetes</taxon>
        <taxon>Eurotiomycetidae</taxon>
        <taxon>Eurotiales</taxon>
        <taxon>Aspergillaceae</taxon>
        <taxon>Aspergillus</taxon>
        <taxon>Aspergillus subgen. Circumdati</taxon>
    </lineage>
</organism>
<reference evidence="3" key="1">
    <citation type="submission" date="2018-10" db="EMBL/GenBank/DDBJ databases">
        <title>FDA dAtabase for Regulatory Grade micrObial Sequences (FDA-ARGOS): Supporting development and validation of Infectious Disease Dx tests.</title>
        <authorList>
            <person name="Kerrigan L."/>
            <person name="Tallon L."/>
            <person name="Sadzewicz L."/>
            <person name="Sengamalay N."/>
            <person name="Ott S."/>
            <person name="Godinez A."/>
            <person name="Nagaraj S."/>
            <person name="Vavikolanu K."/>
            <person name="Nadendla S."/>
            <person name="George J."/>
            <person name="Sichtig H."/>
        </authorList>
    </citation>
    <scope>NUCLEOTIDE SEQUENCE [LARGE SCALE GENOMIC DNA]</scope>
    <source>
        <strain evidence="3">FDAARGOS_311</strain>
    </source>
</reference>
<feature type="compositionally biased region" description="Polar residues" evidence="1">
    <location>
        <begin position="149"/>
        <end position="163"/>
    </location>
</feature>
<gene>
    <name evidence="2" type="ORF">CAN33_0054740</name>
</gene>
<proteinExistence type="predicted"/>
<name>A0A505IMF2_ASPNG</name>
<feature type="region of interest" description="Disordered" evidence="1">
    <location>
        <begin position="208"/>
        <end position="238"/>
    </location>
</feature>
<dbReference type="AlphaFoldDB" id="A0A505IMF2"/>
<sequence length="335" mass="38132">MESANQHTVSLLEAERRKFDCKDYTPPPRLMQRCRAAFRLLKSDLSKQPRQTRQRNTNAQQNLAAIFEKSVDIFVLRSLTSTLSQLGLKREYGLAPTLIKWWTGVQHPQSLSNISRGLCAEFGLQYLENANISKTTYQDARVPEVSTSDGLDLVTTGTGSNDDNLFYEGENPEDSPREGFSTTRHPFGMARFLDSEYGNQRMPDQYHAQLDRRDENPLQVTTPRSAHDMNQLPRPENQPLQSVLPFQKFELLEFFDSPENPWGRSTLSSVLPSARQDLRLLMPWSGTPLPCLEVKLEVPIEFTEAFMKFRQSRLGVGNIEQKAAHKNDNSGLALE</sequence>
<feature type="region of interest" description="Disordered" evidence="1">
    <location>
        <begin position="149"/>
        <end position="184"/>
    </location>
</feature>
<protein>
    <submittedName>
        <fullName evidence="2">Uncharacterized protein</fullName>
    </submittedName>
</protein>
<evidence type="ECO:0000313" key="3">
    <source>
        <dbReference type="Proteomes" id="UP000197666"/>
    </source>
</evidence>
<accession>A0A505IMF2</accession>
<dbReference type="Proteomes" id="UP000197666">
    <property type="component" value="Unassembled WGS sequence"/>
</dbReference>
<evidence type="ECO:0000256" key="1">
    <source>
        <dbReference type="SAM" id="MobiDB-lite"/>
    </source>
</evidence>
<evidence type="ECO:0000313" key="2">
    <source>
        <dbReference type="EMBL" id="TPR10092.1"/>
    </source>
</evidence>